<evidence type="ECO:0000313" key="2">
    <source>
        <dbReference type="EMBL" id="MBX58959.1"/>
    </source>
</evidence>
<proteinExistence type="predicted"/>
<dbReference type="EMBL" id="GGEC01078475">
    <property type="protein sequence ID" value="MBX58959.1"/>
    <property type="molecule type" value="Transcribed_RNA"/>
</dbReference>
<accession>A0A2P2PWE3</accession>
<protein>
    <recommendedName>
        <fullName evidence="1">Isopenicillin N synthase-like Fe(2+) 2OG dioxygenase domain-containing protein</fullName>
    </recommendedName>
</protein>
<dbReference type="InterPro" id="IPR044861">
    <property type="entry name" value="IPNS-like_FE2OG_OXY"/>
</dbReference>
<dbReference type="AlphaFoldDB" id="A0A2P2PWE3"/>
<organism evidence="2">
    <name type="scientific">Rhizophora mucronata</name>
    <name type="common">Asiatic mangrove</name>
    <dbReference type="NCBI Taxonomy" id="61149"/>
    <lineage>
        <taxon>Eukaryota</taxon>
        <taxon>Viridiplantae</taxon>
        <taxon>Streptophyta</taxon>
        <taxon>Embryophyta</taxon>
        <taxon>Tracheophyta</taxon>
        <taxon>Spermatophyta</taxon>
        <taxon>Magnoliopsida</taxon>
        <taxon>eudicotyledons</taxon>
        <taxon>Gunneridae</taxon>
        <taxon>Pentapetalae</taxon>
        <taxon>rosids</taxon>
        <taxon>fabids</taxon>
        <taxon>Malpighiales</taxon>
        <taxon>Rhizophoraceae</taxon>
        <taxon>Rhizophora</taxon>
    </lineage>
</organism>
<feature type="domain" description="Isopenicillin N synthase-like Fe(2+) 2OG dioxygenase" evidence="1">
    <location>
        <begin position="2"/>
        <end position="33"/>
    </location>
</feature>
<dbReference type="SUPFAM" id="SSF51197">
    <property type="entry name" value="Clavaminate synthase-like"/>
    <property type="match status" value="1"/>
</dbReference>
<dbReference type="InterPro" id="IPR027443">
    <property type="entry name" value="IPNS-like_sf"/>
</dbReference>
<dbReference type="Gene3D" id="2.60.120.330">
    <property type="entry name" value="B-lactam Antibiotic, Isopenicillin N Synthase, Chain"/>
    <property type="match status" value="1"/>
</dbReference>
<evidence type="ECO:0000259" key="1">
    <source>
        <dbReference type="Pfam" id="PF03171"/>
    </source>
</evidence>
<name>A0A2P2PWE3_RHIMU</name>
<reference evidence="2" key="1">
    <citation type="submission" date="2018-02" db="EMBL/GenBank/DDBJ databases">
        <title>Rhizophora mucronata_Transcriptome.</title>
        <authorList>
            <person name="Meera S.P."/>
            <person name="Sreeshan A."/>
            <person name="Augustine A."/>
        </authorList>
    </citation>
    <scope>NUCLEOTIDE SEQUENCE</scope>
    <source>
        <tissue evidence="2">Leaf</tissue>
    </source>
</reference>
<sequence>MLQLISNEKFRSAKHRVLANHIGPRISLACFFSTRFHPSDRLYSPTKELLSEEDPPLYREILMRDYVAHYNSKGLDDGISPLDHFRLCYRK</sequence>
<dbReference type="Pfam" id="PF03171">
    <property type="entry name" value="2OG-FeII_Oxy"/>
    <property type="match status" value="1"/>
</dbReference>